<name>A0A8I6XVN4_HORVV</name>
<dbReference type="EnsemblPlants" id="HORVU.MOREX.r3.3HG0281000.1">
    <property type="protein sequence ID" value="HORVU.MOREX.r3.3HG0281000.1"/>
    <property type="gene ID" value="HORVU.MOREX.r3.3HG0281000"/>
</dbReference>
<evidence type="ECO:0000313" key="3">
    <source>
        <dbReference type="Proteomes" id="UP000011116"/>
    </source>
</evidence>
<dbReference type="PANTHER" id="PTHR36062">
    <property type="entry name" value="OS01G0687300 PROTEIN"/>
    <property type="match status" value="1"/>
</dbReference>
<dbReference type="Proteomes" id="UP000011116">
    <property type="component" value="Chromosome 3H"/>
</dbReference>
<reference evidence="2" key="2">
    <citation type="submission" date="2020-10" db="EMBL/GenBank/DDBJ databases">
        <authorList>
            <person name="Scholz U."/>
            <person name="Mascher M."/>
            <person name="Fiebig A."/>
        </authorList>
    </citation>
    <scope>NUCLEOTIDE SEQUENCE [LARGE SCALE GENOMIC DNA]</scope>
    <source>
        <strain evidence="2">cv. Morex</strain>
    </source>
</reference>
<keyword evidence="3" id="KW-1185">Reference proteome</keyword>
<dbReference type="OrthoDB" id="649277at2759"/>
<feature type="compositionally biased region" description="Polar residues" evidence="1">
    <location>
        <begin position="700"/>
        <end position="710"/>
    </location>
</feature>
<feature type="region of interest" description="Disordered" evidence="1">
    <location>
        <begin position="693"/>
        <end position="715"/>
    </location>
</feature>
<proteinExistence type="predicted"/>
<evidence type="ECO:0000256" key="1">
    <source>
        <dbReference type="SAM" id="MobiDB-lite"/>
    </source>
</evidence>
<feature type="compositionally biased region" description="Polar residues" evidence="1">
    <location>
        <begin position="285"/>
        <end position="302"/>
    </location>
</feature>
<dbReference type="GO" id="GO:0010099">
    <property type="term" value="P:regulation of photomorphogenesis"/>
    <property type="evidence" value="ECO:0007669"/>
    <property type="project" value="InterPro"/>
</dbReference>
<sequence>MSGGASKRFGENEDFELLLSKSDIRESSYRKHSLWMAHWTRDGHSAEPQNSKSCSPFEEIDDVGYSKDCGNLPFELMKARMAERLMAGVSHGGASSGNTQQFSSNMWGIAHDVCQEVQCKNTDQFNRPFERSMVQKNLNVYAAKTVISERFSVHKPSDLSVDSRKPLSSDNLSSEWSHFPMFAINRKIDSILNPRRSALSASSDKIFVPQNNLKANISASNTMAFSSKEYQFHTHQVTDENMIHCKSAGVIQPCQDDRLGLNSDHAGSKLKGHLSIEESCSCSKDETNSLGSPSKGSPYQSSKNKDIFSASRKDDAIVEPVLEQKLGTSERCQEQQDLEEVVFYEPALDREYQMKSVDASFIGKGIDVDINGQGVTFPNLLQGKHQYQSTCKVDSAVNFTEISKLRDKIENAPAMKRKGEALACRKPPRQKLTHNKQKGSCLFEMLTLPSKSHLTCSKDPTYSVNSLSNTSRCSLETQKQFSTKTDTLYSDTNDASKSIAGFVSTSTQKDSGYPDSEKTERVVSSSTKRVSSCCEGNETINMNLEHQNSYSKATCASKQEWSIPKTSSMNLDLVLFQMSRMRNPISKAPTESPVCSDPSDKWLKRLKCDSSDPHVPCSKKPKTGDITTPGGACTVFGQVLDYKRDSACMIKQVKEDQVVHGTLMDQQNQDASPMSTKGLNHWIGRWCQGGTPSFHGASSPGKQSRKSNTPPDCLEGQFPSIAAMAMMGRVMNKLRPCELEKRGPSVVWKTEGL</sequence>
<dbReference type="GeneID" id="123444141"/>
<dbReference type="InterPro" id="IPR037476">
    <property type="entry name" value="PCH1"/>
</dbReference>
<dbReference type="AlphaFoldDB" id="A0A8I6XVN4"/>
<reference evidence="3" key="1">
    <citation type="journal article" date="2012" name="Nature">
        <title>A physical, genetic and functional sequence assembly of the barley genome.</title>
        <authorList>
            <consortium name="The International Barley Genome Sequencing Consortium"/>
            <person name="Mayer K.F."/>
            <person name="Waugh R."/>
            <person name="Brown J.W."/>
            <person name="Schulman A."/>
            <person name="Langridge P."/>
            <person name="Platzer M."/>
            <person name="Fincher G.B."/>
            <person name="Muehlbauer G.J."/>
            <person name="Sato K."/>
            <person name="Close T.J."/>
            <person name="Wise R.P."/>
            <person name="Stein N."/>
        </authorList>
    </citation>
    <scope>NUCLEOTIDE SEQUENCE [LARGE SCALE GENOMIC DNA]</scope>
    <source>
        <strain evidence="3">cv. Morex</strain>
    </source>
</reference>
<dbReference type="Gramene" id="HORVU.MOREX.r3.3HG0281000.1">
    <property type="protein sequence ID" value="HORVU.MOREX.r3.3HG0281000.1"/>
    <property type="gene ID" value="HORVU.MOREX.r3.3HG0281000"/>
</dbReference>
<accession>A0A8I6XVN4</accession>
<dbReference type="KEGG" id="hvg:123444141"/>
<gene>
    <name evidence="2" type="primary">LOC123444141</name>
</gene>
<protein>
    <submittedName>
        <fullName evidence="2">Uncharacterized protein</fullName>
    </submittedName>
</protein>
<organism evidence="2 3">
    <name type="scientific">Hordeum vulgare subsp. vulgare</name>
    <name type="common">Domesticated barley</name>
    <dbReference type="NCBI Taxonomy" id="112509"/>
    <lineage>
        <taxon>Eukaryota</taxon>
        <taxon>Viridiplantae</taxon>
        <taxon>Streptophyta</taxon>
        <taxon>Embryophyta</taxon>
        <taxon>Tracheophyta</taxon>
        <taxon>Spermatophyta</taxon>
        <taxon>Magnoliopsida</taxon>
        <taxon>Liliopsida</taxon>
        <taxon>Poales</taxon>
        <taxon>Poaceae</taxon>
        <taxon>BOP clade</taxon>
        <taxon>Pooideae</taxon>
        <taxon>Triticodae</taxon>
        <taxon>Triticeae</taxon>
        <taxon>Hordeinae</taxon>
        <taxon>Hordeum</taxon>
    </lineage>
</organism>
<evidence type="ECO:0000313" key="2">
    <source>
        <dbReference type="EnsemblPlants" id="HORVU.MOREX.r3.3HG0281000.1"/>
    </source>
</evidence>
<dbReference type="Gramene" id="HORVU.MOREX.r2.3HG0232930.1">
    <property type="protein sequence ID" value="HORVU.MOREX.r2.3HG0232930.1"/>
    <property type="gene ID" value="HORVU.MOREX.r2.3HG0232930"/>
</dbReference>
<dbReference type="PANTHER" id="PTHR36062:SF1">
    <property type="entry name" value="OS01G0687300 PROTEIN"/>
    <property type="match status" value="1"/>
</dbReference>
<reference evidence="2" key="3">
    <citation type="submission" date="2022-01" db="UniProtKB">
        <authorList>
            <consortium name="EnsemblPlants"/>
        </authorList>
    </citation>
    <scope>IDENTIFICATION</scope>
    <source>
        <strain evidence="2">subsp. vulgare</strain>
    </source>
</reference>
<dbReference type="RefSeq" id="XP_044976697.1">
    <property type="nucleotide sequence ID" value="XM_045120762.1"/>
</dbReference>
<dbReference type="RefSeq" id="XP_044976696.1">
    <property type="nucleotide sequence ID" value="XM_045120761.1"/>
</dbReference>
<feature type="region of interest" description="Disordered" evidence="1">
    <location>
        <begin position="285"/>
        <end position="306"/>
    </location>
</feature>